<dbReference type="InterPro" id="IPR003615">
    <property type="entry name" value="HNH_nuc"/>
</dbReference>
<evidence type="ECO:0000313" key="4">
    <source>
        <dbReference type="Proteomes" id="UP000746595"/>
    </source>
</evidence>
<dbReference type="InterPro" id="IPR003870">
    <property type="entry name" value="DUF222"/>
</dbReference>
<dbReference type="SMART" id="SM00507">
    <property type="entry name" value="HNHc"/>
    <property type="match status" value="1"/>
</dbReference>
<evidence type="ECO:0000256" key="1">
    <source>
        <dbReference type="SAM" id="MobiDB-lite"/>
    </source>
</evidence>
<sequence>MFEEYPSGDSLHEPPNEETLPTPTITATLEVETVVEIQGVVVPVPGRSHTEDLCFLDYMRRSLALLELSGNAKEHHEILGRLEEIKGAAAGAQVLSATLFEADVITQRTDAGVRENNPSYGVGSQIALARRESPDQGRSFLAYSRRLVAHLQFTLAALLAGQISWAQAQIIVKNTEHLSAEHCEAVDQDLLRDPQALDGICSRALEDEVRRLSFLYDSSDALSRMEQANAQRYCSLYPARDGMMQLSGMFSVQDGLAIRQTLMKDAASLKVGGDPRSLNQIMADLAVDRLTGRDPAQGTQVMVNLVMTDRTLYQGSGEPAYLQGYGTVPATWARAVIKGSEAPDHAWYRAQVSLRRLYTHPQTGELLAMDSSSRSFPKNLKEFIRIRDQYCRTPYCNAPIKHFDHVVQHARGGATSAVNGSGRCGACNQTKEQEGWEEKVIETGGRHTIEITTPTGAVYTSTAPALPGTPAA</sequence>
<organism evidence="3 4">
    <name type="scientific">Paeniglutamicibacter terrestris</name>
    <dbReference type="NCBI Taxonomy" id="2723403"/>
    <lineage>
        <taxon>Bacteria</taxon>
        <taxon>Bacillati</taxon>
        <taxon>Actinomycetota</taxon>
        <taxon>Actinomycetes</taxon>
        <taxon>Micrococcales</taxon>
        <taxon>Micrococcaceae</taxon>
        <taxon>Paeniglutamicibacter</taxon>
    </lineage>
</organism>
<keyword evidence="4" id="KW-1185">Reference proteome</keyword>
<evidence type="ECO:0000313" key="3">
    <source>
        <dbReference type="EMBL" id="NKG21153.1"/>
    </source>
</evidence>
<protein>
    <submittedName>
        <fullName evidence="3">DUF222 domain-containing protein</fullName>
    </submittedName>
</protein>
<proteinExistence type="predicted"/>
<gene>
    <name evidence="3" type="ORF">HED64_10610</name>
</gene>
<dbReference type="Pfam" id="PF02720">
    <property type="entry name" value="DUF222"/>
    <property type="match status" value="1"/>
</dbReference>
<feature type="region of interest" description="Disordered" evidence="1">
    <location>
        <begin position="1"/>
        <end position="22"/>
    </location>
</feature>
<evidence type="ECO:0000259" key="2">
    <source>
        <dbReference type="SMART" id="SM00507"/>
    </source>
</evidence>
<feature type="domain" description="HNH nuclease" evidence="2">
    <location>
        <begin position="379"/>
        <end position="429"/>
    </location>
</feature>
<dbReference type="Proteomes" id="UP000746595">
    <property type="component" value="Unassembled WGS sequence"/>
</dbReference>
<dbReference type="Gene3D" id="1.10.30.50">
    <property type="match status" value="1"/>
</dbReference>
<accession>A0ABX1G4G9</accession>
<name>A0ABX1G4G9_9MICC</name>
<dbReference type="RefSeq" id="WP_168151973.1">
    <property type="nucleotide sequence ID" value="NZ_JAAWVT010000004.1"/>
</dbReference>
<reference evidence="3 4" key="1">
    <citation type="submission" date="2020-04" db="EMBL/GenBank/DDBJ databases">
        <title>Paeniglutamicibacter sp. ANT13_2, a novel actinomycete isolated from sediment in Antarctica.</title>
        <authorList>
            <person name="Sakdapetsiri C."/>
            <person name="Pinyakong O."/>
        </authorList>
    </citation>
    <scope>NUCLEOTIDE SEQUENCE [LARGE SCALE GENOMIC DNA]</scope>
    <source>
        <strain evidence="3 4">ANT13_2</strain>
    </source>
</reference>
<dbReference type="EMBL" id="JAAWVT010000004">
    <property type="protein sequence ID" value="NKG21153.1"/>
    <property type="molecule type" value="Genomic_DNA"/>
</dbReference>
<comment type="caution">
    <text evidence="3">The sequence shown here is derived from an EMBL/GenBank/DDBJ whole genome shotgun (WGS) entry which is preliminary data.</text>
</comment>